<dbReference type="Gene3D" id="1.10.357.10">
    <property type="entry name" value="Tetracycline Repressor, domain 2"/>
    <property type="match status" value="1"/>
</dbReference>
<sequence>MARRSPQEAEQTRQALLMAALEVFSERGAATATLKDVANQAGVTHGALYWHFKNRDALLAALFERVALPFDRHYLEQLQASRQQALSALEAYLLGLLKEIAGDPQSQRVYRLFYAGNESCTGVAALAEQRQHALNQGVGHIQYFLKQARKQQLIGLKKSQLEPMAKSICCLLLGVVQSLLLAPQLFSLREQGPLLVRSCLRGL</sequence>
<evidence type="ECO:0000256" key="3">
    <source>
        <dbReference type="ARBA" id="ARBA00023125"/>
    </source>
</evidence>
<dbReference type="PANTHER" id="PTHR30055">
    <property type="entry name" value="HTH-TYPE TRANSCRIPTIONAL REGULATOR RUTR"/>
    <property type="match status" value="1"/>
</dbReference>
<evidence type="ECO:0000256" key="2">
    <source>
        <dbReference type="ARBA" id="ARBA00023015"/>
    </source>
</evidence>
<evidence type="ECO:0000259" key="6">
    <source>
        <dbReference type="PROSITE" id="PS50977"/>
    </source>
</evidence>
<name>A0ABY5HEE4_9GAMM</name>
<evidence type="ECO:0000256" key="4">
    <source>
        <dbReference type="ARBA" id="ARBA00023163"/>
    </source>
</evidence>
<keyword evidence="2" id="KW-0805">Transcription regulation</keyword>
<dbReference type="InterPro" id="IPR050109">
    <property type="entry name" value="HTH-type_TetR-like_transc_reg"/>
</dbReference>
<evidence type="ECO:0000256" key="1">
    <source>
        <dbReference type="ARBA" id="ARBA00022491"/>
    </source>
</evidence>
<dbReference type="InterPro" id="IPR009057">
    <property type="entry name" value="Homeodomain-like_sf"/>
</dbReference>
<dbReference type="Pfam" id="PF00440">
    <property type="entry name" value="TetR_N"/>
    <property type="match status" value="1"/>
</dbReference>
<protein>
    <submittedName>
        <fullName evidence="7">TetR family transcriptional regulator</fullName>
    </submittedName>
</protein>
<accession>A0ABY5HEE4</accession>
<dbReference type="PANTHER" id="PTHR30055:SF240">
    <property type="entry name" value="HTH-TYPE TRANSCRIPTIONAL REGULATOR ACRR"/>
    <property type="match status" value="1"/>
</dbReference>
<dbReference type="InterPro" id="IPR001647">
    <property type="entry name" value="HTH_TetR"/>
</dbReference>
<feature type="DNA-binding region" description="H-T-H motif" evidence="5">
    <location>
        <begin position="33"/>
        <end position="52"/>
    </location>
</feature>
<dbReference type="InterPro" id="IPR013572">
    <property type="entry name" value="Tscrpt_reg_MAATS_C"/>
</dbReference>
<dbReference type="Pfam" id="PF08361">
    <property type="entry name" value="TetR_C_2"/>
    <property type="match status" value="1"/>
</dbReference>
<dbReference type="PRINTS" id="PR00455">
    <property type="entry name" value="HTHTETR"/>
</dbReference>
<evidence type="ECO:0000313" key="8">
    <source>
        <dbReference type="Proteomes" id="UP001058461"/>
    </source>
</evidence>
<keyword evidence="8" id="KW-1185">Reference proteome</keyword>
<organism evidence="7 8">
    <name type="scientific">Marinobacterium rhizophilum</name>
    <dbReference type="NCBI Taxonomy" id="420402"/>
    <lineage>
        <taxon>Bacteria</taxon>
        <taxon>Pseudomonadati</taxon>
        <taxon>Pseudomonadota</taxon>
        <taxon>Gammaproteobacteria</taxon>
        <taxon>Oceanospirillales</taxon>
        <taxon>Oceanospirillaceae</taxon>
        <taxon>Marinobacterium</taxon>
    </lineage>
</organism>
<dbReference type="SUPFAM" id="SSF46689">
    <property type="entry name" value="Homeodomain-like"/>
    <property type="match status" value="1"/>
</dbReference>
<gene>
    <name evidence="7" type="ORF">KDW95_15700</name>
</gene>
<dbReference type="PROSITE" id="PS50977">
    <property type="entry name" value="HTH_TETR_2"/>
    <property type="match status" value="1"/>
</dbReference>
<proteinExistence type="predicted"/>
<dbReference type="RefSeq" id="WP_255852779.1">
    <property type="nucleotide sequence ID" value="NZ_CP073347.1"/>
</dbReference>
<keyword evidence="3 5" id="KW-0238">DNA-binding</keyword>
<evidence type="ECO:0000313" key="7">
    <source>
        <dbReference type="EMBL" id="UTW10726.1"/>
    </source>
</evidence>
<dbReference type="Proteomes" id="UP001058461">
    <property type="component" value="Chromosome"/>
</dbReference>
<keyword evidence="1" id="KW-0678">Repressor</keyword>
<reference evidence="7" key="1">
    <citation type="submission" date="2021-04" db="EMBL/GenBank/DDBJ databases">
        <title>Oceanospirillales bacteria with DddD are important DMSP degraders in coastal seawater.</title>
        <authorList>
            <person name="Liu J."/>
        </authorList>
    </citation>
    <scope>NUCLEOTIDE SEQUENCE</scope>
    <source>
        <strain evidence="7">D13-1</strain>
    </source>
</reference>
<dbReference type="EMBL" id="CP073347">
    <property type="protein sequence ID" value="UTW10726.1"/>
    <property type="molecule type" value="Genomic_DNA"/>
</dbReference>
<evidence type="ECO:0000256" key="5">
    <source>
        <dbReference type="PROSITE-ProRule" id="PRU00335"/>
    </source>
</evidence>
<feature type="domain" description="HTH tetR-type" evidence="6">
    <location>
        <begin position="10"/>
        <end position="70"/>
    </location>
</feature>
<keyword evidence="4" id="KW-0804">Transcription</keyword>